<dbReference type="PROSITE" id="PS00211">
    <property type="entry name" value="ABC_TRANSPORTER_1"/>
    <property type="match status" value="1"/>
</dbReference>
<keyword evidence="2" id="KW-0500">Molybdenum</keyword>
<evidence type="ECO:0000256" key="3">
    <source>
        <dbReference type="ARBA" id="ARBA00022741"/>
    </source>
</evidence>
<dbReference type="GO" id="GO:0015689">
    <property type="term" value="P:molybdate ion transport"/>
    <property type="evidence" value="ECO:0007669"/>
    <property type="project" value="InterPro"/>
</dbReference>
<evidence type="ECO:0000256" key="2">
    <source>
        <dbReference type="ARBA" id="ARBA00022505"/>
    </source>
</evidence>
<keyword evidence="1" id="KW-0813">Transport</keyword>
<dbReference type="SMART" id="SM00382">
    <property type="entry name" value="AAA"/>
    <property type="match status" value="1"/>
</dbReference>
<evidence type="ECO:0000256" key="4">
    <source>
        <dbReference type="ARBA" id="ARBA00022840"/>
    </source>
</evidence>
<evidence type="ECO:0008006" key="8">
    <source>
        <dbReference type="Google" id="ProtNLM"/>
    </source>
</evidence>
<evidence type="ECO:0000256" key="1">
    <source>
        <dbReference type="ARBA" id="ARBA00022448"/>
    </source>
</evidence>
<dbReference type="Gene3D" id="2.40.50.100">
    <property type="match status" value="1"/>
</dbReference>
<dbReference type="PROSITE" id="PS51866">
    <property type="entry name" value="MOP"/>
    <property type="match status" value="1"/>
</dbReference>
<dbReference type="GO" id="GO:0005524">
    <property type="term" value="F:ATP binding"/>
    <property type="evidence" value="ECO:0007669"/>
    <property type="project" value="UniProtKB-KW"/>
</dbReference>
<dbReference type="SUPFAM" id="SSF52540">
    <property type="entry name" value="P-loop containing nucleoside triphosphate hydrolases"/>
    <property type="match status" value="1"/>
</dbReference>
<feature type="domain" description="Mop" evidence="6">
    <location>
        <begin position="281"/>
        <end position="345"/>
    </location>
</feature>
<accession>A0A381N269</accession>
<dbReference type="InterPro" id="IPR003593">
    <property type="entry name" value="AAA+_ATPase"/>
</dbReference>
<dbReference type="InterPro" id="IPR008995">
    <property type="entry name" value="Mo/tungstate-bd_C_term_dom"/>
</dbReference>
<protein>
    <recommendedName>
        <fullName evidence="8">ABC transporter domain-containing protein</fullName>
    </recommendedName>
</protein>
<name>A0A381N269_9ZZZZ</name>
<dbReference type="PANTHER" id="PTHR42781">
    <property type="entry name" value="SPERMIDINE/PUTRESCINE IMPORT ATP-BINDING PROTEIN POTA"/>
    <property type="match status" value="1"/>
</dbReference>
<organism evidence="7">
    <name type="scientific">marine metagenome</name>
    <dbReference type="NCBI Taxonomy" id="408172"/>
    <lineage>
        <taxon>unclassified sequences</taxon>
        <taxon>metagenomes</taxon>
        <taxon>ecological metagenomes</taxon>
    </lineage>
</organism>
<reference evidence="7" key="1">
    <citation type="submission" date="2018-05" db="EMBL/GenBank/DDBJ databases">
        <authorList>
            <person name="Lanie J.A."/>
            <person name="Ng W.-L."/>
            <person name="Kazmierczak K.M."/>
            <person name="Andrzejewski T.M."/>
            <person name="Davidsen T.M."/>
            <person name="Wayne K.J."/>
            <person name="Tettelin H."/>
            <person name="Glass J.I."/>
            <person name="Rusch D."/>
            <person name="Podicherti R."/>
            <person name="Tsui H.-C.T."/>
            <person name="Winkler M.E."/>
        </authorList>
    </citation>
    <scope>NUCLEOTIDE SEQUENCE</scope>
</reference>
<feature type="non-terminal residue" evidence="7">
    <location>
        <position position="1"/>
    </location>
</feature>
<dbReference type="PANTHER" id="PTHR42781:SF4">
    <property type="entry name" value="SPERMIDINE_PUTRESCINE IMPORT ATP-BINDING PROTEIN POTA"/>
    <property type="match status" value="1"/>
</dbReference>
<gene>
    <name evidence="7" type="ORF">METZ01_LOCUS1481</name>
</gene>
<dbReference type="GO" id="GO:0016887">
    <property type="term" value="F:ATP hydrolysis activity"/>
    <property type="evidence" value="ECO:0007669"/>
    <property type="project" value="InterPro"/>
</dbReference>
<evidence type="ECO:0000259" key="5">
    <source>
        <dbReference type="PROSITE" id="PS50893"/>
    </source>
</evidence>
<dbReference type="InterPro" id="IPR027417">
    <property type="entry name" value="P-loop_NTPase"/>
</dbReference>
<keyword evidence="4" id="KW-0067">ATP-binding</keyword>
<evidence type="ECO:0000313" key="7">
    <source>
        <dbReference type="EMBL" id="SUZ48627.1"/>
    </source>
</evidence>
<proteinExistence type="predicted"/>
<dbReference type="Pfam" id="PF03459">
    <property type="entry name" value="TOBE"/>
    <property type="match status" value="1"/>
</dbReference>
<evidence type="ECO:0000259" key="6">
    <source>
        <dbReference type="PROSITE" id="PS51866"/>
    </source>
</evidence>
<dbReference type="Pfam" id="PF00005">
    <property type="entry name" value="ABC_tran"/>
    <property type="match status" value="1"/>
</dbReference>
<dbReference type="InterPro" id="IPR005116">
    <property type="entry name" value="Transp-assoc_OB_typ1"/>
</dbReference>
<dbReference type="Gene3D" id="3.40.50.300">
    <property type="entry name" value="P-loop containing nucleotide triphosphate hydrolases"/>
    <property type="match status" value="1"/>
</dbReference>
<dbReference type="EMBL" id="UINC01000077">
    <property type="protein sequence ID" value="SUZ48627.1"/>
    <property type="molecule type" value="Genomic_DNA"/>
</dbReference>
<dbReference type="InterPro" id="IPR003439">
    <property type="entry name" value="ABC_transporter-like_ATP-bd"/>
</dbReference>
<sequence length="356" mass="38634">VLPGEVLVLFGPSGAGKSTTLRAVAGLLQPVKGHVEIGGKVVYDNEGGVWVPTHQRRIGYLTQQYHLFPHLKVSANIAFGLPDHGSSTGRERVSELTSLFQLDGLGERYPWELSGGQQQRVALARALASEPAMLLLDEPFASLDAELRRVLRRELRAMLTQSPVPVMLVTHDREEALALGDSVQVINEGRTLVSGDPLEVLGQPGQGRVARLVGVENLFKLTVQERNFRDGTMICVSPGLQLEVPLDSRIEINPESEDVREPVTVGIRASDIILAKADLAGSSARNRLPGRVVSVEPRSPGYAVTLDCGQQFRCHITGAAFEEMGIETGQHLWAVFKASSCFLVDRESEPGSTPEI</sequence>
<dbReference type="PROSITE" id="PS50893">
    <property type="entry name" value="ABC_TRANSPORTER_2"/>
    <property type="match status" value="1"/>
</dbReference>
<feature type="domain" description="ABC transporter" evidence="5">
    <location>
        <begin position="2"/>
        <end position="213"/>
    </location>
</feature>
<dbReference type="InterPro" id="IPR004606">
    <property type="entry name" value="Mop_domain"/>
</dbReference>
<dbReference type="InterPro" id="IPR017871">
    <property type="entry name" value="ABC_transporter-like_CS"/>
</dbReference>
<dbReference type="SUPFAM" id="SSF50331">
    <property type="entry name" value="MOP-like"/>
    <property type="match status" value="1"/>
</dbReference>
<keyword evidence="3" id="KW-0547">Nucleotide-binding</keyword>
<dbReference type="AlphaFoldDB" id="A0A381N269"/>
<dbReference type="InterPro" id="IPR050093">
    <property type="entry name" value="ABC_SmlMolc_Importer"/>
</dbReference>